<sequence>MVAPITVLLASSPRHLFLHDNWAIHFHEPVIELRYCSIWRHMGPFILHKTSQFLLCPDCKTRLTTEHIRPFCLRCASVFCTLSASRQSSPTESGMNLECNTSLVIPGTKNK</sequence>
<dbReference type="EMBL" id="BGPR01000002">
    <property type="protein sequence ID" value="GBL72781.1"/>
    <property type="molecule type" value="Genomic_DNA"/>
</dbReference>
<proteinExistence type="predicted"/>
<comment type="caution">
    <text evidence="1">The sequence shown here is derived from an EMBL/GenBank/DDBJ whole genome shotgun (WGS) entry which is preliminary data.</text>
</comment>
<gene>
    <name evidence="1" type="ORF">AVEN_127997_1</name>
</gene>
<evidence type="ECO:0000313" key="2">
    <source>
        <dbReference type="Proteomes" id="UP000499080"/>
    </source>
</evidence>
<keyword evidence="2" id="KW-1185">Reference proteome</keyword>
<dbReference type="AlphaFoldDB" id="A0A4Y1ZZ32"/>
<evidence type="ECO:0000313" key="1">
    <source>
        <dbReference type="EMBL" id="GBL72781.1"/>
    </source>
</evidence>
<reference evidence="1 2" key="1">
    <citation type="journal article" date="2019" name="Sci. Rep.">
        <title>Orb-weaving spider Araneus ventricosus genome elucidates the spidroin gene catalogue.</title>
        <authorList>
            <person name="Kono N."/>
            <person name="Nakamura H."/>
            <person name="Ohtoshi R."/>
            <person name="Moran D.A.P."/>
            <person name="Shinohara A."/>
            <person name="Yoshida Y."/>
            <person name="Fujiwara M."/>
            <person name="Mori M."/>
            <person name="Tomita M."/>
            <person name="Arakawa K."/>
        </authorList>
    </citation>
    <scope>NUCLEOTIDE SEQUENCE [LARGE SCALE GENOMIC DNA]</scope>
</reference>
<dbReference type="Proteomes" id="UP000499080">
    <property type="component" value="Unassembled WGS sequence"/>
</dbReference>
<accession>A0A4Y1ZZ32</accession>
<organism evidence="1 2">
    <name type="scientific">Araneus ventricosus</name>
    <name type="common">Orbweaver spider</name>
    <name type="synonym">Epeira ventricosa</name>
    <dbReference type="NCBI Taxonomy" id="182803"/>
    <lineage>
        <taxon>Eukaryota</taxon>
        <taxon>Metazoa</taxon>
        <taxon>Ecdysozoa</taxon>
        <taxon>Arthropoda</taxon>
        <taxon>Chelicerata</taxon>
        <taxon>Arachnida</taxon>
        <taxon>Araneae</taxon>
        <taxon>Araneomorphae</taxon>
        <taxon>Entelegynae</taxon>
        <taxon>Araneoidea</taxon>
        <taxon>Araneidae</taxon>
        <taxon>Araneus</taxon>
    </lineage>
</organism>
<protein>
    <submittedName>
        <fullName evidence="1">Uncharacterized protein</fullName>
    </submittedName>
</protein>
<name>A0A4Y1ZZ32_ARAVE</name>